<name>A0ABR7TL28_9BACT</name>
<proteinExistence type="predicted"/>
<comment type="caution">
    <text evidence="1">The sequence shown here is derived from an EMBL/GenBank/DDBJ whole genome shotgun (WGS) entry which is preliminary data.</text>
</comment>
<evidence type="ECO:0000313" key="2">
    <source>
        <dbReference type="Proteomes" id="UP000659124"/>
    </source>
</evidence>
<evidence type="ECO:0000313" key="1">
    <source>
        <dbReference type="EMBL" id="MBC9930192.1"/>
    </source>
</evidence>
<reference evidence="1 2" key="1">
    <citation type="submission" date="2020-09" db="EMBL/GenBank/DDBJ databases">
        <title>Genome sequences of type strains of Chitinophaga qingshengii and Chitinophaga varians.</title>
        <authorList>
            <person name="Kittiwongwattana C."/>
        </authorList>
    </citation>
    <scope>NUCLEOTIDE SEQUENCE [LARGE SCALE GENOMIC DNA]</scope>
    <source>
        <strain evidence="1 2">JCM 30026</strain>
    </source>
</reference>
<sequence length="144" mass="16664">MTYTLLTEKDILDLLHQFEAGTLPKAAWTHEAHLVMAIAYNLRYGRDAALEQARKNITRFNEAVGGTNTDHSGYHETITRCWIWVAEKFLQQQEDKSLTTACNAFIRSRYSDRKWLLHYYSAAVLFSVEARKSWVEPDIAPIEI</sequence>
<accession>A0ABR7TL28</accession>
<protein>
    <submittedName>
        <fullName evidence="1">Uncharacterized protein</fullName>
    </submittedName>
</protein>
<dbReference type="Proteomes" id="UP000659124">
    <property type="component" value="Unassembled WGS sequence"/>
</dbReference>
<dbReference type="RefSeq" id="WP_188087275.1">
    <property type="nucleotide sequence ID" value="NZ_JACVFC010000001.1"/>
</dbReference>
<keyword evidence="2" id="KW-1185">Reference proteome</keyword>
<gene>
    <name evidence="1" type="ORF">ICL07_07375</name>
</gene>
<organism evidence="1 2">
    <name type="scientific">Chitinophaga qingshengii</name>
    <dbReference type="NCBI Taxonomy" id="1569794"/>
    <lineage>
        <taxon>Bacteria</taxon>
        <taxon>Pseudomonadati</taxon>
        <taxon>Bacteroidota</taxon>
        <taxon>Chitinophagia</taxon>
        <taxon>Chitinophagales</taxon>
        <taxon>Chitinophagaceae</taxon>
        <taxon>Chitinophaga</taxon>
    </lineage>
</organism>
<dbReference type="EMBL" id="JACVFC010000001">
    <property type="protein sequence ID" value="MBC9930192.1"/>
    <property type="molecule type" value="Genomic_DNA"/>
</dbReference>